<proteinExistence type="predicted"/>
<dbReference type="KEGG" id="chh:A0O34_12195"/>
<evidence type="ECO:0000313" key="1">
    <source>
        <dbReference type="EMBL" id="ANF51224.1"/>
    </source>
</evidence>
<dbReference type="GO" id="GO:0020037">
    <property type="term" value="F:heme binding"/>
    <property type="evidence" value="ECO:0007669"/>
    <property type="project" value="InterPro"/>
</dbReference>
<accession>A0A172XW94</accession>
<protein>
    <recommendedName>
        <fullName evidence="3">Cytochrome c domain-containing protein</fullName>
    </recommendedName>
</protein>
<dbReference type="SUPFAM" id="SSF46626">
    <property type="entry name" value="Cytochrome c"/>
    <property type="match status" value="1"/>
</dbReference>
<dbReference type="Gene3D" id="1.10.760.10">
    <property type="entry name" value="Cytochrome c-like domain"/>
    <property type="match status" value="1"/>
</dbReference>
<reference evidence="1 2" key="1">
    <citation type="submission" date="2016-04" db="EMBL/GenBank/DDBJ databases">
        <title>Complete Genome Sequence of Chryseobacterium sp. IHBB 10212.</title>
        <authorList>
            <person name="Pal M."/>
            <person name="Swarnkar M.K."/>
            <person name="Kaushal K."/>
            <person name="Chhibber S."/>
            <person name="Singh A.K."/>
            <person name="Gulati A."/>
        </authorList>
    </citation>
    <scope>NUCLEOTIDE SEQUENCE [LARGE SCALE GENOMIC DNA]</scope>
    <source>
        <strain evidence="1 2">IHBB 10212</strain>
    </source>
</reference>
<dbReference type="STRING" id="1685010.A0O34_12195"/>
<sequence length="126" mass="14131">MGLIFIEFFNMKKILYILSSAVLLVACESRTYEEISDNTPITETVKYTQDVKPIVEANCISCHSATGSASYKPFTNYDQVKTNIDGILDRIQRQNGDSQKMPQGGSLSQSQINIFIKWKADGLIEN</sequence>
<name>A0A172XW94_9FLAO</name>
<organism evidence="1 2">
    <name type="scientific">Chryseobacterium glaciei</name>
    <dbReference type="NCBI Taxonomy" id="1685010"/>
    <lineage>
        <taxon>Bacteria</taxon>
        <taxon>Pseudomonadati</taxon>
        <taxon>Bacteroidota</taxon>
        <taxon>Flavobacteriia</taxon>
        <taxon>Flavobacteriales</taxon>
        <taxon>Weeksellaceae</taxon>
        <taxon>Chryseobacterium group</taxon>
        <taxon>Chryseobacterium</taxon>
    </lineage>
</organism>
<dbReference type="EMBL" id="CP015199">
    <property type="protein sequence ID" value="ANF51224.1"/>
    <property type="molecule type" value="Genomic_DNA"/>
</dbReference>
<dbReference type="InterPro" id="IPR036909">
    <property type="entry name" value="Cyt_c-like_dom_sf"/>
</dbReference>
<dbReference type="Proteomes" id="UP000077824">
    <property type="component" value="Chromosome"/>
</dbReference>
<dbReference type="GO" id="GO:0009055">
    <property type="term" value="F:electron transfer activity"/>
    <property type="evidence" value="ECO:0007669"/>
    <property type="project" value="InterPro"/>
</dbReference>
<gene>
    <name evidence="1" type="ORF">A0O34_12195</name>
</gene>
<evidence type="ECO:0000313" key="2">
    <source>
        <dbReference type="Proteomes" id="UP000077824"/>
    </source>
</evidence>
<dbReference type="AlphaFoldDB" id="A0A172XW94"/>
<evidence type="ECO:0008006" key="3">
    <source>
        <dbReference type="Google" id="ProtNLM"/>
    </source>
</evidence>
<dbReference type="OrthoDB" id="9786191at2"/>
<keyword evidence="2" id="KW-1185">Reference proteome</keyword>